<comment type="caution">
    <text evidence="1">The sequence shown here is derived from an EMBL/GenBank/DDBJ whole genome shotgun (WGS) entry which is preliminary data.</text>
</comment>
<gene>
    <name evidence="1" type="ORF">ACFPPC_17410</name>
</gene>
<dbReference type="InterPro" id="IPR012337">
    <property type="entry name" value="RNaseH-like_sf"/>
</dbReference>
<accession>A0ABW0HBG2</accession>
<protein>
    <submittedName>
        <fullName evidence="1">DNA polymerase III subunit epsilon</fullName>
    </submittedName>
</protein>
<dbReference type="Gene3D" id="3.30.420.10">
    <property type="entry name" value="Ribonuclease H-like superfamily/Ribonuclease H"/>
    <property type="match status" value="1"/>
</dbReference>
<dbReference type="EMBL" id="JBHSLV010000031">
    <property type="protein sequence ID" value="MFC5394421.1"/>
    <property type="molecule type" value="Genomic_DNA"/>
</dbReference>
<name>A0ABW0HBG2_9HYPH</name>
<reference evidence="2" key="1">
    <citation type="journal article" date="2019" name="Int. J. Syst. Evol. Microbiol.">
        <title>The Global Catalogue of Microorganisms (GCM) 10K type strain sequencing project: providing services to taxonomists for standard genome sequencing and annotation.</title>
        <authorList>
            <consortium name="The Broad Institute Genomics Platform"/>
            <consortium name="The Broad Institute Genome Sequencing Center for Infectious Disease"/>
            <person name="Wu L."/>
            <person name="Ma J."/>
        </authorList>
    </citation>
    <scope>NUCLEOTIDE SEQUENCE [LARGE SCALE GENOMIC DNA]</scope>
    <source>
        <strain evidence="2">CGMCC 1.16326</strain>
    </source>
</reference>
<dbReference type="RefSeq" id="WP_377009730.1">
    <property type="nucleotide sequence ID" value="NZ_JBHSLV010000031.1"/>
</dbReference>
<proteinExistence type="predicted"/>
<keyword evidence="2" id="KW-1185">Reference proteome</keyword>
<dbReference type="InterPro" id="IPR036397">
    <property type="entry name" value="RNaseH_sf"/>
</dbReference>
<organism evidence="1 2">
    <name type="scientific">Bosea vestrisii</name>
    <dbReference type="NCBI Taxonomy" id="151416"/>
    <lineage>
        <taxon>Bacteria</taxon>
        <taxon>Pseudomonadati</taxon>
        <taxon>Pseudomonadota</taxon>
        <taxon>Alphaproteobacteria</taxon>
        <taxon>Hyphomicrobiales</taxon>
        <taxon>Boseaceae</taxon>
        <taxon>Bosea</taxon>
    </lineage>
</organism>
<evidence type="ECO:0000313" key="1">
    <source>
        <dbReference type="EMBL" id="MFC5394421.1"/>
    </source>
</evidence>
<dbReference type="Proteomes" id="UP001596104">
    <property type="component" value="Unassembled WGS sequence"/>
</dbReference>
<sequence length="196" mass="20903">MSPFYVVTDCEFDGPTPGINSMLSFGSVAVAADGAIIGEFEAVLAPLDGALRDEATMAFWARHPQAWAAATENPEPAAAVMRRFVDWIGAIEGEPIFASHPLALDGPWFDYYLRRFIGRPLLEGPWVQSRIFKHAPLCLMSFVAGKTGGGSGSAMSSAIRPNGWARSRIRIGRSTMPAAMPTCCASSPVALIATGK</sequence>
<evidence type="ECO:0000313" key="2">
    <source>
        <dbReference type="Proteomes" id="UP001596104"/>
    </source>
</evidence>
<dbReference type="SUPFAM" id="SSF53098">
    <property type="entry name" value="Ribonuclease H-like"/>
    <property type="match status" value="1"/>
</dbReference>